<gene>
    <name evidence="2" type="ORF">BSAL_94205</name>
</gene>
<protein>
    <submittedName>
        <fullName evidence="2">Uncharacterized protein</fullName>
    </submittedName>
</protein>
<dbReference type="OrthoDB" id="5957327at2759"/>
<dbReference type="PANTHER" id="PTHR46487">
    <property type="entry name" value="DNA REPAIR PROTEIN XRCC3"/>
    <property type="match status" value="1"/>
</dbReference>
<dbReference type="Gene3D" id="3.40.50.300">
    <property type="entry name" value="P-loop containing nucleotide triphosphate hydrolases"/>
    <property type="match status" value="1"/>
</dbReference>
<organism evidence="2 3">
    <name type="scientific">Bodo saltans</name>
    <name type="common">Flagellated protozoan</name>
    <dbReference type="NCBI Taxonomy" id="75058"/>
    <lineage>
        <taxon>Eukaryota</taxon>
        <taxon>Discoba</taxon>
        <taxon>Euglenozoa</taxon>
        <taxon>Kinetoplastea</taxon>
        <taxon>Metakinetoplastina</taxon>
        <taxon>Eubodonida</taxon>
        <taxon>Bodonidae</taxon>
        <taxon>Bodo</taxon>
    </lineage>
</organism>
<keyword evidence="3" id="KW-1185">Reference proteome</keyword>
<dbReference type="GO" id="GO:0071140">
    <property type="term" value="P:resolution of mitotic recombination intermediates"/>
    <property type="evidence" value="ECO:0007669"/>
    <property type="project" value="TreeGrafter"/>
</dbReference>
<sequence>MSIRTRQAPSRRSRSSDGAEPTQTSGVEPTPEATLGDTTAHCDSSATRCPSPPTKASSPWVTTPHALLKHWIEMDRKSAHLPAHSKSSGYALNTADSAAAKDQEHLITSVEERDDAAWVGRTILSEHRARVRHAIMTYPSFLGLEWNLSLDEVGWVQSYCGRLVVGPNIERALSSGNISSHRRQETDAAAVVKVEPPASAAAAADDDALSWVKRSLHSMTQQQQPQQQHVVIDLIADDDEESSPAKDHHDKSASLLFTVPIETVWQQLSTSASIETGSPLDRMLHGGLQCGLVTEVVGFAGVGKTCLVANWIAHAVVRGVLQDRYRSHARRISSLSTTTTTHPLLVLPPPLYSMGNDDKDGTQRDGNVNLLLNGDGGCSQCIVVPVGPNLTARRMHQVVEGTVQTTSLYREALSALSHSHGGGISLDDGSLVMEAEDRIRFVTGVESLDQISSFVLPLLEAHMKTGSIGSSSSRSHGRAEGSPKRLLIIDSFATLVHCSLSADPKESLHRHNILAGFMKRLKSMAEEYQYSIIIVTHATSYAAARSRSWENGGACRPVARAQAHDDDGHDTASVEEMNLSDEPDDLPQAGGPATTSSSAGSVSAFGNTFYHLVNSRIVVDSVVVDGEIKRVLRIIKSPVCPPVTFELLYTPARDSALSHPGVECELGDAELQRATDDLRRSGVHGRGVFRIPNLKYMNQTAHMTPPVWRIH</sequence>
<evidence type="ECO:0000313" key="2">
    <source>
        <dbReference type="EMBL" id="CUI14506.1"/>
    </source>
</evidence>
<dbReference type="GO" id="GO:0090656">
    <property type="term" value="P:t-circle formation"/>
    <property type="evidence" value="ECO:0007669"/>
    <property type="project" value="TreeGrafter"/>
</dbReference>
<evidence type="ECO:0000313" key="3">
    <source>
        <dbReference type="Proteomes" id="UP000051952"/>
    </source>
</evidence>
<feature type="compositionally biased region" description="Polar residues" evidence="1">
    <location>
        <begin position="1"/>
        <end position="10"/>
    </location>
</feature>
<feature type="compositionally biased region" description="Low complexity" evidence="1">
    <location>
        <begin position="589"/>
        <end position="598"/>
    </location>
</feature>
<dbReference type="GO" id="GO:0005657">
    <property type="term" value="C:replication fork"/>
    <property type="evidence" value="ECO:0007669"/>
    <property type="project" value="TreeGrafter"/>
</dbReference>
<name>A0A0S4KIZ6_BODSA</name>
<dbReference type="InterPro" id="IPR027417">
    <property type="entry name" value="P-loop_NTPase"/>
</dbReference>
<dbReference type="GO" id="GO:0000722">
    <property type="term" value="P:telomere maintenance via recombination"/>
    <property type="evidence" value="ECO:0007669"/>
    <property type="project" value="TreeGrafter"/>
</dbReference>
<dbReference type="GO" id="GO:0000400">
    <property type="term" value="F:four-way junction DNA binding"/>
    <property type="evidence" value="ECO:0007669"/>
    <property type="project" value="TreeGrafter"/>
</dbReference>
<accession>A0A0S4KIZ6</accession>
<dbReference type="VEuPathDB" id="TriTrypDB:BSAL_94205"/>
<dbReference type="Proteomes" id="UP000051952">
    <property type="component" value="Unassembled WGS sequence"/>
</dbReference>
<dbReference type="PANTHER" id="PTHR46487:SF1">
    <property type="entry name" value="DNA REPAIR PROTEIN XRCC3"/>
    <property type="match status" value="1"/>
</dbReference>
<feature type="region of interest" description="Disordered" evidence="1">
    <location>
        <begin position="1"/>
        <end position="60"/>
    </location>
</feature>
<evidence type="ECO:0000256" key="1">
    <source>
        <dbReference type="SAM" id="MobiDB-lite"/>
    </source>
</evidence>
<dbReference type="GO" id="GO:0033065">
    <property type="term" value="C:Rad51C-XRCC3 complex"/>
    <property type="evidence" value="ECO:0007669"/>
    <property type="project" value="TreeGrafter"/>
</dbReference>
<dbReference type="EMBL" id="CYKH01001364">
    <property type="protein sequence ID" value="CUI14506.1"/>
    <property type="molecule type" value="Genomic_DNA"/>
</dbReference>
<dbReference type="AlphaFoldDB" id="A0A0S4KIZ6"/>
<dbReference type="SUPFAM" id="SSF52540">
    <property type="entry name" value="P-loop containing nucleoside triphosphate hydrolases"/>
    <property type="match status" value="1"/>
</dbReference>
<proteinExistence type="predicted"/>
<reference evidence="3" key="1">
    <citation type="submission" date="2015-09" db="EMBL/GenBank/DDBJ databases">
        <authorList>
            <consortium name="Pathogen Informatics"/>
        </authorList>
    </citation>
    <scope>NUCLEOTIDE SEQUENCE [LARGE SCALE GENOMIC DNA]</scope>
    <source>
        <strain evidence="3">Lake Konstanz</strain>
    </source>
</reference>
<dbReference type="GO" id="GO:0045003">
    <property type="term" value="P:double-strand break repair via synthesis-dependent strand annealing"/>
    <property type="evidence" value="ECO:0007669"/>
    <property type="project" value="TreeGrafter"/>
</dbReference>
<feature type="compositionally biased region" description="Polar residues" evidence="1">
    <location>
        <begin position="41"/>
        <end position="60"/>
    </location>
</feature>
<feature type="region of interest" description="Disordered" evidence="1">
    <location>
        <begin position="579"/>
        <end position="598"/>
    </location>
</feature>